<keyword evidence="2" id="KW-1185">Reference proteome</keyword>
<protein>
    <submittedName>
        <fullName evidence="1">Uncharacterized protein</fullName>
    </submittedName>
</protein>
<dbReference type="AlphaFoldDB" id="A0AAN7NXQ0"/>
<sequence length="188" mass="21857">MIVAFIKPVTLHWKHQCACKEQEGAYKWSFLRVYPGIYPVKIFIHDLEEELDCTLIKVVNDTKLEGAVSILEGKIAIQRNLGKLEKWADRNFVKFNKDKSKVLWLGWGNPLQQYKPILVDSRRNVSQQCGLAVLNANSITRELFINLSIWQKVTSMVMPFEKTLTKVRLFSLQKRSLWEDLIAACQYL</sequence>
<gene>
    <name evidence="1" type="ORF">QYF61_024392</name>
</gene>
<evidence type="ECO:0000313" key="2">
    <source>
        <dbReference type="Proteomes" id="UP001333110"/>
    </source>
</evidence>
<reference evidence="1 2" key="1">
    <citation type="journal article" date="2023" name="J. Hered.">
        <title>Chromosome-level genome of the wood stork (Mycteria americana) provides insight into avian chromosome evolution.</title>
        <authorList>
            <person name="Flamio R. Jr."/>
            <person name="Ramstad K.M."/>
        </authorList>
    </citation>
    <scope>NUCLEOTIDE SEQUENCE [LARGE SCALE GENOMIC DNA]</scope>
    <source>
        <strain evidence="1">JAX WOST 10</strain>
    </source>
</reference>
<dbReference type="Proteomes" id="UP001333110">
    <property type="component" value="Unassembled WGS sequence"/>
</dbReference>
<organism evidence="1 2">
    <name type="scientific">Mycteria americana</name>
    <name type="common">Wood stork</name>
    <dbReference type="NCBI Taxonomy" id="33587"/>
    <lineage>
        <taxon>Eukaryota</taxon>
        <taxon>Metazoa</taxon>
        <taxon>Chordata</taxon>
        <taxon>Craniata</taxon>
        <taxon>Vertebrata</taxon>
        <taxon>Euteleostomi</taxon>
        <taxon>Archelosauria</taxon>
        <taxon>Archosauria</taxon>
        <taxon>Dinosauria</taxon>
        <taxon>Saurischia</taxon>
        <taxon>Theropoda</taxon>
        <taxon>Coelurosauria</taxon>
        <taxon>Aves</taxon>
        <taxon>Neognathae</taxon>
        <taxon>Neoaves</taxon>
        <taxon>Aequornithes</taxon>
        <taxon>Ciconiiformes</taxon>
        <taxon>Ciconiidae</taxon>
        <taxon>Mycteria</taxon>
    </lineage>
</organism>
<dbReference type="EMBL" id="JAUNZN010000001">
    <property type="protein sequence ID" value="KAK4832601.1"/>
    <property type="molecule type" value="Genomic_DNA"/>
</dbReference>
<name>A0AAN7NXQ0_MYCAM</name>
<proteinExistence type="predicted"/>
<evidence type="ECO:0000313" key="1">
    <source>
        <dbReference type="EMBL" id="KAK4832601.1"/>
    </source>
</evidence>
<accession>A0AAN7NXQ0</accession>
<comment type="caution">
    <text evidence="1">The sequence shown here is derived from an EMBL/GenBank/DDBJ whole genome shotgun (WGS) entry which is preliminary data.</text>
</comment>